<name>A0A2A9CZ70_9MICO</name>
<evidence type="ECO:0000259" key="3">
    <source>
        <dbReference type="PROSITE" id="PS51549"/>
    </source>
</evidence>
<evidence type="ECO:0000313" key="5">
    <source>
        <dbReference type="Proteomes" id="UP000224915"/>
    </source>
</evidence>
<feature type="region of interest" description="Disordered" evidence="1">
    <location>
        <begin position="54"/>
        <end position="99"/>
    </location>
</feature>
<evidence type="ECO:0000256" key="2">
    <source>
        <dbReference type="SAM" id="Phobius"/>
    </source>
</evidence>
<feature type="transmembrane region" description="Helical" evidence="2">
    <location>
        <begin position="12"/>
        <end position="31"/>
    </location>
</feature>
<proteinExistence type="predicted"/>
<dbReference type="OrthoDB" id="4751481at2"/>
<keyword evidence="2" id="KW-0812">Transmembrane</keyword>
<organism evidence="4 5">
    <name type="scientific">Serinibacter salmoneus</name>
    <dbReference type="NCBI Taxonomy" id="556530"/>
    <lineage>
        <taxon>Bacteria</taxon>
        <taxon>Bacillati</taxon>
        <taxon>Actinomycetota</taxon>
        <taxon>Actinomycetes</taxon>
        <taxon>Micrococcales</taxon>
        <taxon>Beutenbergiaceae</taxon>
        <taxon>Serinibacter</taxon>
    </lineage>
</organism>
<dbReference type="EMBL" id="PDJD01000001">
    <property type="protein sequence ID" value="PFG19416.1"/>
    <property type="molecule type" value="Genomic_DNA"/>
</dbReference>
<feature type="compositionally biased region" description="Low complexity" evidence="1">
    <location>
        <begin position="54"/>
        <end position="76"/>
    </location>
</feature>
<feature type="compositionally biased region" description="Pro residues" evidence="1">
    <location>
        <begin position="77"/>
        <end position="95"/>
    </location>
</feature>
<dbReference type="Proteomes" id="UP000224915">
    <property type="component" value="Unassembled WGS sequence"/>
</dbReference>
<dbReference type="InterPro" id="IPR019545">
    <property type="entry name" value="DM13_domain"/>
</dbReference>
<gene>
    <name evidence="4" type="ORF">ATL40_0976</name>
</gene>
<comment type="caution">
    <text evidence="4">The sequence shown here is derived from an EMBL/GenBank/DDBJ whole genome shotgun (WGS) entry which is preliminary data.</text>
</comment>
<reference evidence="4 5" key="1">
    <citation type="submission" date="2017-10" db="EMBL/GenBank/DDBJ databases">
        <title>Sequencing the genomes of 1000 actinobacteria strains.</title>
        <authorList>
            <person name="Klenk H.-P."/>
        </authorList>
    </citation>
    <scope>NUCLEOTIDE SEQUENCE [LARGE SCALE GENOMIC DNA]</scope>
    <source>
        <strain evidence="4 5">DSM 21801</strain>
    </source>
</reference>
<dbReference type="AlphaFoldDB" id="A0A2A9CZ70"/>
<protein>
    <submittedName>
        <fullName evidence="4">Electron transfer DM13</fullName>
    </submittedName>
</protein>
<dbReference type="Pfam" id="PF10517">
    <property type="entry name" value="DM13"/>
    <property type="match status" value="1"/>
</dbReference>
<evidence type="ECO:0000313" key="4">
    <source>
        <dbReference type="EMBL" id="PFG19416.1"/>
    </source>
</evidence>
<keyword evidence="2" id="KW-0472">Membrane</keyword>
<evidence type="ECO:0000256" key="1">
    <source>
        <dbReference type="SAM" id="MobiDB-lite"/>
    </source>
</evidence>
<dbReference type="RefSeq" id="WP_098468541.1">
    <property type="nucleotide sequence ID" value="NZ_PDJD01000001.1"/>
</dbReference>
<sequence>MSATPTTTRRTLWIAGASIAVVLLAILAYLFQPWRAFTTTVVDEDLPPVAIASTAEPSTEPSASAAEATTAAEAGPTPSPTTPSPTPSPTTPSPEPTYTTLAEGSFITHEHATTGAASLVEQPDGSVVLAIAALETSDGPDLHVWLTDQPVIEGTAGWHVFDDGEYVELGALKGNVGDQVYEIPEGVDVSKFQSVSIWCARFAVSFGAAELLAA</sequence>
<dbReference type="PROSITE" id="PS51549">
    <property type="entry name" value="DM13"/>
    <property type="match status" value="1"/>
</dbReference>
<feature type="domain" description="DM13" evidence="3">
    <location>
        <begin position="96"/>
        <end position="212"/>
    </location>
</feature>
<keyword evidence="2" id="KW-1133">Transmembrane helix</keyword>
<keyword evidence="5" id="KW-1185">Reference proteome</keyword>
<accession>A0A2A9CZ70</accession>